<dbReference type="EMBL" id="LSSK01000018">
    <property type="protein sequence ID" value="OMH86075.1"/>
    <property type="molecule type" value="Genomic_DNA"/>
</dbReference>
<comment type="caution">
    <text evidence="2">The sequence shown here is derived from an EMBL/GenBank/DDBJ whole genome shotgun (WGS) entry which is preliminary data.</text>
</comment>
<dbReference type="AlphaFoldDB" id="A0A1R1PYP7"/>
<name>A0A1R1PYP7_ZANCU</name>
<proteinExistence type="predicted"/>
<keyword evidence="3" id="KW-1185">Reference proteome</keyword>
<accession>A0A1R1PYP7</accession>
<protein>
    <submittedName>
        <fullName evidence="2">Uncharacterized protein</fullName>
    </submittedName>
</protein>
<evidence type="ECO:0000313" key="2">
    <source>
        <dbReference type="EMBL" id="OMH86075.1"/>
    </source>
</evidence>
<feature type="region of interest" description="Disordered" evidence="1">
    <location>
        <begin position="180"/>
        <end position="215"/>
    </location>
</feature>
<reference evidence="3" key="1">
    <citation type="submission" date="2017-01" db="EMBL/GenBank/DDBJ databases">
        <authorList>
            <person name="Wang Y."/>
            <person name="White M."/>
            <person name="Kvist S."/>
            <person name="Moncalvo J.-M."/>
        </authorList>
    </citation>
    <scope>NUCLEOTIDE SEQUENCE [LARGE SCALE GENOMIC DNA]</scope>
    <source>
        <strain evidence="3">COL-18-3</strain>
    </source>
</reference>
<dbReference type="Proteomes" id="UP000188320">
    <property type="component" value="Unassembled WGS sequence"/>
</dbReference>
<organism evidence="2 3">
    <name type="scientific">Zancudomyces culisetae</name>
    <name type="common">Gut fungus</name>
    <name type="synonym">Smittium culisetae</name>
    <dbReference type="NCBI Taxonomy" id="1213189"/>
    <lineage>
        <taxon>Eukaryota</taxon>
        <taxon>Fungi</taxon>
        <taxon>Fungi incertae sedis</taxon>
        <taxon>Zoopagomycota</taxon>
        <taxon>Kickxellomycotina</taxon>
        <taxon>Harpellomycetes</taxon>
        <taxon>Harpellales</taxon>
        <taxon>Legeriomycetaceae</taxon>
        <taxon>Zancudomyces</taxon>
    </lineage>
</organism>
<feature type="compositionally biased region" description="Low complexity" evidence="1">
    <location>
        <begin position="180"/>
        <end position="191"/>
    </location>
</feature>
<evidence type="ECO:0000256" key="1">
    <source>
        <dbReference type="SAM" id="MobiDB-lite"/>
    </source>
</evidence>
<gene>
    <name evidence="2" type="ORF">AX774_g353</name>
</gene>
<sequence>MISSTIPEISLEYSGSVSKSHSTNKYNCKESYTNKDANAQDLKVTKLGSPMGRKNMHQGLLLGVSPVEDIYLRRKSEIITKNSKRLVKLISGYQNRYKDLGIERVPYFNTFQKDCIKNLSKGETQKYTWNTLSEKKYSRNGTVFADTNKSEIIRRPSSILNQKVKSNQSLGNILTRRFNTRNARNARNATNVSTPNFRNPSVRAMPAPERVKNRT</sequence>
<evidence type="ECO:0000313" key="3">
    <source>
        <dbReference type="Proteomes" id="UP000188320"/>
    </source>
</evidence>